<dbReference type="FunFam" id="3.80.10.10:FF:000400">
    <property type="entry name" value="Nuclear pore complex protein NUP107"/>
    <property type="match status" value="1"/>
</dbReference>
<comment type="subcellular location">
    <subcellularLocation>
        <location evidence="1">Cell membrane</location>
        <topology evidence="1">Single-pass type I membrane protein</topology>
    </subcellularLocation>
</comment>
<dbReference type="EMBL" id="CM029051">
    <property type="protein sequence ID" value="KAG2562692.1"/>
    <property type="molecule type" value="Genomic_DNA"/>
</dbReference>
<name>A0A8T0PQV4_PANVG</name>
<organism evidence="15 16">
    <name type="scientific">Panicum virgatum</name>
    <name type="common">Blackwell switchgrass</name>
    <dbReference type="NCBI Taxonomy" id="38727"/>
    <lineage>
        <taxon>Eukaryota</taxon>
        <taxon>Viridiplantae</taxon>
        <taxon>Streptophyta</taxon>
        <taxon>Embryophyta</taxon>
        <taxon>Tracheophyta</taxon>
        <taxon>Spermatophyta</taxon>
        <taxon>Magnoliopsida</taxon>
        <taxon>Liliopsida</taxon>
        <taxon>Poales</taxon>
        <taxon>Poaceae</taxon>
        <taxon>PACMAD clade</taxon>
        <taxon>Panicoideae</taxon>
        <taxon>Panicodae</taxon>
        <taxon>Paniceae</taxon>
        <taxon>Panicinae</taxon>
        <taxon>Panicum</taxon>
        <taxon>Panicum sect. Hiantes</taxon>
    </lineage>
</organism>
<evidence type="ECO:0000256" key="10">
    <source>
        <dbReference type="ARBA" id="ARBA00023136"/>
    </source>
</evidence>
<evidence type="ECO:0000256" key="3">
    <source>
        <dbReference type="ARBA" id="ARBA00022475"/>
    </source>
</evidence>
<keyword evidence="11" id="KW-0325">Glycoprotein</keyword>
<evidence type="ECO:0000256" key="12">
    <source>
        <dbReference type="SAM" id="Phobius"/>
    </source>
</evidence>
<feature type="transmembrane region" description="Helical" evidence="12">
    <location>
        <begin position="756"/>
        <end position="778"/>
    </location>
</feature>
<comment type="caution">
    <text evidence="15">The sequence shown here is derived from an EMBL/GenBank/DDBJ whole genome shotgun (WGS) entry which is preliminary data.</text>
</comment>
<dbReference type="Proteomes" id="UP000823388">
    <property type="component" value="Chromosome 8K"/>
</dbReference>
<dbReference type="FunFam" id="3.80.10.10:FF:000649">
    <property type="entry name" value="Leucine Rich Repeat family protein"/>
    <property type="match status" value="1"/>
</dbReference>
<dbReference type="GO" id="GO:0005886">
    <property type="term" value="C:plasma membrane"/>
    <property type="evidence" value="ECO:0007669"/>
    <property type="project" value="UniProtKB-SubCell"/>
</dbReference>
<reference evidence="15" key="1">
    <citation type="submission" date="2020-05" db="EMBL/GenBank/DDBJ databases">
        <title>WGS assembly of Panicum virgatum.</title>
        <authorList>
            <person name="Lovell J.T."/>
            <person name="Jenkins J."/>
            <person name="Shu S."/>
            <person name="Juenger T.E."/>
            <person name="Schmutz J."/>
        </authorList>
    </citation>
    <scope>NUCLEOTIDE SEQUENCE</scope>
    <source>
        <strain evidence="15">AP13</strain>
    </source>
</reference>
<dbReference type="FunFam" id="3.80.10.10:FF:000111">
    <property type="entry name" value="LRR receptor-like serine/threonine-protein kinase ERECTA"/>
    <property type="match status" value="1"/>
</dbReference>
<evidence type="ECO:0000313" key="15">
    <source>
        <dbReference type="EMBL" id="KAG2562692.1"/>
    </source>
</evidence>
<keyword evidence="4" id="KW-0433">Leucine-rich repeat</keyword>
<dbReference type="InterPro" id="IPR013210">
    <property type="entry name" value="LRR_N_plant-typ"/>
</dbReference>
<dbReference type="GO" id="GO:0009742">
    <property type="term" value="P:brassinosteroid mediated signaling pathway"/>
    <property type="evidence" value="ECO:0007669"/>
    <property type="project" value="UniProtKB-KW"/>
</dbReference>
<dbReference type="Gene3D" id="3.80.10.10">
    <property type="entry name" value="Ribonuclease Inhibitor"/>
    <property type="match status" value="4"/>
</dbReference>
<keyword evidence="9 12" id="KW-1133">Transmembrane helix</keyword>
<evidence type="ECO:0000256" key="2">
    <source>
        <dbReference type="ARBA" id="ARBA00009592"/>
    </source>
</evidence>
<dbReference type="AlphaFoldDB" id="A0A8T0PQV4"/>
<evidence type="ECO:0000256" key="4">
    <source>
        <dbReference type="ARBA" id="ARBA00022614"/>
    </source>
</evidence>
<dbReference type="Pfam" id="PF08263">
    <property type="entry name" value="LRRNT_2"/>
    <property type="match status" value="1"/>
</dbReference>
<evidence type="ECO:0000256" key="6">
    <source>
        <dbReference type="ARBA" id="ARBA00022692"/>
    </source>
</evidence>
<dbReference type="InterPro" id="IPR001611">
    <property type="entry name" value="Leu-rich_rpt"/>
</dbReference>
<keyword evidence="8" id="KW-0677">Repeat</keyword>
<evidence type="ECO:0000256" key="1">
    <source>
        <dbReference type="ARBA" id="ARBA00004251"/>
    </source>
</evidence>
<accession>A0A8T0PQV4</accession>
<keyword evidence="10 12" id="KW-0472">Membrane</keyword>
<keyword evidence="6 12" id="KW-0812">Transmembrane</keyword>
<dbReference type="GO" id="GO:0099402">
    <property type="term" value="P:plant organ development"/>
    <property type="evidence" value="ECO:0007669"/>
    <property type="project" value="UniProtKB-ARBA"/>
</dbReference>
<evidence type="ECO:0000256" key="9">
    <source>
        <dbReference type="ARBA" id="ARBA00022989"/>
    </source>
</evidence>
<evidence type="ECO:0000256" key="13">
    <source>
        <dbReference type="SAM" id="SignalP"/>
    </source>
</evidence>
<sequence>MNRSSAARFLLLIAATCSSFLIAHSRKQPVLASDHNASEACVPHERNALLAFKHGITNDSTNLLASWRAGQDCCRWTGITCDSQTGHVVKLDLNGAYSFYPPLVGQISSSLLSLEYLEYLDLSSNSLEGTNGSVPEFLGYMNNLRHLDLSYIPFSGRFPTLLSNLTNLEYLDLSTSFLGTVPLYLGNLSKLRYLDLSWMQNVQATDISWISHMHTLEYIDMSNITLSTITDLPVVANMIPTLKHIILINCLLPSANQSITHPNLTKLEDLDLSGNYFGHPIASCWFWNLKGLKSLRLDETYLYGPFPDALGEMVSLQHLDFSYNGKAATMTVDLKNLCELESLYLDKSLSSGNITEFVEKLPQCASSKLSALSSPSNNMTGVFPNTMEHLTSLITLILTNNSISGAIPPGIRNCTSLEYLHFSSNRLSGQIPLLPRSIRILDVPTNFLSGHLPLEFGFPNLKNLIISFNYITGQVPPSVCESPNMAFLDLSNNLFEGELPHCSHMPNLRFLLFYGSLPRWIGDLVSLRILHLSHNMFDGDIPDNITYLTRLQYLNLAANNISGLVPPSLSNLVGMTLKHRSSPNDDSYSFDESQDIFSLVTKHEVLKYGAHGLVDVIGIDLSLNRLTGGIPNEITSLSILSNLNLSWNHLSGNIPDNIGSMKLMESLDLSRNNFSGEIPPSLSDLTYLSYLDLSYNNLSGMIPSGRQLDTLYTENPSMYSGNNDLCGPPLLRNCSEKRASEHGNQQETKKDPDFVIFYYGLESGFVVAFWVVFCALLFKKAWRVAYFSFVDLLYDKLNMFVVVICCIYIARRKTKN</sequence>
<dbReference type="InterPro" id="IPR032675">
    <property type="entry name" value="LRR_dom_sf"/>
</dbReference>
<dbReference type="FunFam" id="3.80.10.10:FF:000095">
    <property type="entry name" value="LRR receptor-like serine/threonine-protein kinase GSO1"/>
    <property type="match status" value="1"/>
</dbReference>
<dbReference type="SUPFAM" id="SSF52058">
    <property type="entry name" value="L domain-like"/>
    <property type="match status" value="2"/>
</dbReference>
<evidence type="ECO:0000256" key="5">
    <source>
        <dbReference type="ARBA" id="ARBA00022626"/>
    </source>
</evidence>
<dbReference type="PRINTS" id="PR00019">
    <property type="entry name" value="LEURICHRPT"/>
</dbReference>
<feature type="chain" id="PRO_5035906102" description="Leucine-rich repeat-containing N-terminal plant-type domain-containing protein" evidence="13">
    <location>
        <begin position="26"/>
        <end position="816"/>
    </location>
</feature>
<evidence type="ECO:0000256" key="11">
    <source>
        <dbReference type="ARBA" id="ARBA00023180"/>
    </source>
</evidence>
<keyword evidence="3" id="KW-1003">Cell membrane</keyword>
<keyword evidence="7 13" id="KW-0732">Signal</keyword>
<evidence type="ECO:0000256" key="8">
    <source>
        <dbReference type="ARBA" id="ARBA00022737"/>
    </source>
</evidence>
<dbReference type="InterPro" id="IPR003591">
    <property type="entry name" value="Leu-rich_rpt_typical-subtyp"/>
</dbReference>
<gene>
    <name evidence="15" type="ORF">PVAP13_8KG240350</name>
</gene>
<dbReference type="GO" id="GO:0009653">
    <property type="term" value="P:anatomical structure morphogenesis"/>
    <property type="evidence" value="ECO:0007669"/>
    <property type="project" value="UniProtKB-ARBA"/>
</dbReference>
<dbReference type="Pfam" id="PF00560">
    <property type="entry name" value="LRR_1"/>
    <property type="match status" value="9"/>
</dbReference>
<evidence type="ECO:0000256" key="7">
    <source>
        <dbReference type="ARBA" id="ARBA00022729"/>
    </source>
</evidence>
<feature type="domain" description="Leucine-rich repeat-containing N-terminal plant-type" evidence="14">
    <location>
        <begin position="43"/>
        <end position="82"/>
    </location>
</feature>
<dbReference type="PANTHER" id="PTHR48063:SF55">
    <property type="entry name" value="LEUCINE-RICH REPEAT-CONTAINING N-TERMINAL PLANT-TYPE DOMAIN-CONTAINING PROTEIN"/>
    <property type="match status" value="1"/>
</dbReference>
<evidence type="ECO:0000259" key="14">
    <source>
        <dbReference type="Pfam" id="PF08263"/>
    </source>
</evidence>
<feature type="signal peptide" evidence="13">
    <location>
        <begin position="1"/>
        <end position="25"/>
    </location>
</feature>
<protein>
    <recommendedName>
        <fullName evidence="14">Leucine-rich repeat-containing N-terminal plant-type domain-containing protein</fullName>
    </recommendedName>
</protein>
<comment type="similarity">
    <text evidence="2">Belongs to the RLP family.</text>
</comment>
<dbReference type="SMART" id="SM00369">
    <property type="entry name" value="LRR_TYP"/>
    <property type="match status" value="7"/>
</dbReference>
<keyword evidence="5" id="KW-1070">Brassinosteroid signaling pathway</keyword>
<keyword evidence="16" id="KW-1185">Reference proteome</keyword>
<dbReference type="PANTHER" id="PTHR48063">
    <property type="entry name" value="LRR RECEPTOR-LIKE KINASE"/>
    <property type="match status" value="1"/>
</dbReference>
<proteinExistence type="inferred from homology"/>
<dbReference type="InterPro" id="IPR046956">
    <property type="entry name" value="RLP23-like"/>
</dbReference>
<evidence type="ECO:0000313" key="16">
    <source>
        <dbReference type="Proteomes" id="UP000823388"/>
    </source>
</evidence>